<evidence type="ECO:0000313" key="1">
    <source>
        <dbReference type="EMBL" id="KAH3888379.1"/>
    </source>
</evidence>
<accession>A0A9D4N6Z6</accession>
<reference evidence="1" key="2">
    <citation type="submission" date="2020-11" db="EMBL/GenBank/DDBJ databases">
        <authorList>
            <person name="McCartney M.A."/>
            <person name="Auch B."/>
            <person name="Kono T."/>
            <person name="Mallez S."/>
            <person name="Becker A."/>
            <person name="Gohl D.M."/>
            <person name="Silverstein K.A.T."/>
            <person name="Koren S."/>
            <person name="Bechman K.B."/>
            <person name="Herman A."/>
            <person name="Abrahante J.E."/>
            <person name="Garbe J."/>
        </authorList>
    </citation>
    <scope>NUCLEOTIDE SEQUENCE</scope>
    <source>
        <strain evidence="1">Duluth1</strain>
        <tissue evidence="1">Whole animal</tissue>
    </source>
</reference>
<reference evidence="1" key="1">
    <citation type="journal article" date="2019" name="bioRxiv">
        <title>The Genome of the Zebra Mussel, Dreissena polymorpha: A Resource for Invasive Species Research.</title>
        <authorList>
            <person name="McCartney M.A."/>
            <person name="Auch B."/>
            <person name="Kono T."/>
            <person name="Mallez S."/>
            <person name="Zhang Y."/>
            <person name="Obille A."/>
            <person name="Becker A."/>
            <person name="Abrahante J.E."/>
            <person name="Garbe J."/>
            <person name="Badalamenti J.P."/>
            <person name="Herman A."/>
            <person name="Mangelson H."/>
            <person name="Liachko I."/>
            <person name="Sullivan S."/>
            <person name="Sone E.D."/>
            <person name="Koren S."/>
            <person name="Silverstein K.A.T."/>
            <person name="Beckman K.B."/>
            <person name="Gohl D.M."/>
        </authorList>
    </citation>
    <scope>NUCLEOTIDE SEQUENCE</scope>
    <source>
        <strain evidence="1">Duluth1</strain>
        <tissue evidence="1">Whole animal</tissue>
    </source>
</reference>
<sequence length="70" mass="8111">MFKQRLEQFGISQLISTVHSTRLKDRLLAESPEIEAHESGRDNVLAFKKDIGQIYQKLLSYLTQLYSAKQ</sequence>
<gene>
    <name evidence="1" type="ORF">DPMN_012412</name>
</gene>
<organism evidence="1 2">
    <name type="scientific">Dreissena polymorpha</name>
    <name type="common">Zebra mussel</name>
    <name type="synonym">Mytilus polymorpha</name>
    <dbReference type="NCBI Taxonomy" id="45954"/>
    <lineage>
        <taxon>Eukaryota</taxon>
        <taxon>Metazoa</taxon>
        <taxon>Spiralia</taxon>
        <taxon>Lophotrochozoa</taxon>
        <taxon>Mollusca</taxon>
        <taxon>Bivalvia</taxon>
        <taxon>Autobranchia</taxon>
        <taxon>Heteroconchia</taxon>
        <taxon>Euheterodonta</taxon>
        <taxon>Imparidentia</taxon>
        <taxon>Neoheterodontei</taxon>
        <taxon>Myida</taxon>
        <taxon>Dreissenoidea</taxon>
        <taxon>Dreissenidae</taxon>
        <taxon>Dreissena</taxon>
    </lineage>
</organism>
<dbReference type="Proteomes" id="UP000828390">
    <property type="component" value="Unassembled WGS sequence"/>
</dbReference>
<proteinExistence type="predicted"/>
<keyword evidence="2" id="KW-1185">Reference proteome</keyword>
<evidence type="ECO:0000313" key="2">
    <source>
        <dbReference type="Proteomes" id="UP000828390"/>
    </source>
</evidence>
<dbReference type="EMBL" id="JAIWYP010000001">
    <property type="protein sequence ID" value="KAH3888379.1"/>
    <property type="molecule type" value="Genomic_DNA"/>
</dbReference>
<protein>
    <submittedName>
        <fullName evidence="1">Uncharacterized protein</fullName>
    </submittedName>
</protein>
<dbReference type="AlphaFoldDB" id="A0A9D4N6Z6"/>
<comment type="caution">
    <text evidence="1">The sequence shown here is derived from an EMBL/GenBank/DDBJ whole genome shotgun (WGS) entry which is preliminary data.</text>
</comment>
<name>A0A9D4N6Z6_DREPO</name>